<feature type="compositionally biased region" description="Basic and acidic residues" evidence="1">
    <location>
        <begin position="69"/>
        <end position="88"/>
    </location>
</feature>
<feature type="compositionally biased region" description="Low complexity" evidence="1">
    <location>
        <begin position="1"/>
        <end position="12"/>
    </location>
</feature>
<feature type="region of interest" description="Disordered" evidence="1">
    <location>
        <begin position="496"/>
        <end position="674"/>
    </location>
</feature>
<dbReference type="PANTHER" id="PTHR35732">
    <property type="entry name" value="OS10G0545100 PROTEIN"/>
    <property type="match status" value="1"/>
</dbReference>
<reference evidence="2 3" key="1">
    <citation type="journal article" date="2009" name="Science">
        <title>Green evolution and dynamic adaptations revealed by genomes of the marine picoeukaryotes Micromonas.</title>
        <authorList>
            <person name="Worden A.Z."/>
            <person name="Lee J.H."/>
            <person name="Mock T."/>
            <person name="Rouze P."/>
            <person name="Simmons M.P."/>
            <person name="Aerts A.L."/>
            <person name="Allen A.E."/>
            <person name="Cuvelier M.L."/>
            <person name="Derelle E."/>
            <person name="Everett M.V."/>
            <person name="Foulon E."/>
            <person name="Grimwood J."/>
            <person name="Gundlach H."/>
            <person name="Henrissat B."/>
            <person name="Napoli C."/>
            <person name="McDonald S.M."/>
            <person name="Parker M.S."/>
            <person name="Rombauts S."/>
            <person name="Salamov A."/>
            <person name="Von Dassow P."/>
            <person name="Badger J.H."/>
            <person name="Coutinho P.M."/>
            <person name="Demir E."/>
            <person name="Dubchak I."/>
            <person name="Gentemann C."/>
            <person name="Eikrem W."/>
            <person name="Gready J.E."/>
            <person name="John U."/>
            <person name="Lanier W."/>
            <person name="Lindquist E.A."/>
            <person name="Lucas S."/>
            <person name="Mayer K.F."/>
            <person name="Moreau H."/>
            <person name="Not F."/>
            <person name="Otillar R."/>
            <person name="Panaud O."/>
            <person name="Pangilinan J."/>
            <person name="Paulsen I."/>
            <person name="Piegu B."/>
            <person name="Poliakov A."/>
            <person name="Robbens S."/>
            <person name="Schmutz J."/>
            <person name="Toulza E."/>
            <person name="Wyss T."/>
            <person name="Zelensky A."/>
            <person name="Zhou K."/>
            <person name="Armbrust E.V."/>
            <person name="Bhattacharya D."/>
            <person name="Goodenough U.W."/>
            <person name="Van de Peer Y."/>
            <person name="Grigoriev I.V."/>
        </authorList>
    </citation>
    <scope>NUCLEOTIDE SEQUENCE [LARGE SCALE GENOMIC DNA]</scope>
    <source>
        <strain evidence="2 3">CCMP1545</strain>
    </source>
</reference>
<organism evidence="3">
    <name type="scientific">Micromonas pusilla (strain CCMP1545)</name>
    <name type="common">Picoplanktonic green alga</name>
    <dbReference type="NCBI Taxonomy" id="564608"/>
    <lineage>
        <taxon>Eukaryota</taxon>
        <taxon>Viridiplantae</taxon>
        <taxon>Chlorophyta</taxon>
        <taxon>Mamiellophyceae</taxon>
        <taxon>Mamiellales</taxon>
        <taxon>Mamiellaceae</taxon>
        <taxon>Micromonas</taxon>
    </lineage>
</organism>
<feature type="compositionally biased region" description="Low complexity" evidence="1">
    <location>
        <begin position="626"/>
        <end position="635"/>
    </location>
</feature>
<keyword evidence="3" id="KW-1185">Reference proteome</keyword>
<dbReference type="OMA" id="FNQGGEF"/>
<gene>
    <name evidence="2" type="ORF">MICPUCDRAFT_40678</name>
</gene>
<dbReference type="AlphaFoldDB" id="C1MW73"/>
<dbReference type="OrthoDB" id="2018221at2759"/>
<feature type="region of interest" description="Disordered" evidence="1">
    <location>
        <begin position="164"/>
        <end position="216"/>
    </location>
</feature>
<dbReference type="EMBL" id="GG663741">
    <property type="protein sequence ID" value="EEH56119.1"/>
    <property type="molecule type" value="Genomic_DNA"/>
</dbReference>
<evidence type="ECO:0000313" key="3">
    <source>
        <dbReference type="Proteomes" id="UP000001876"/>
    </source>
</evidence>
<protein>
    <submittedName>
        <fullName evidence="2">Predicted protein</fullName>
    </submittedName>
</protein>
<feature type="compositionally biased region" description="Basic and acidic residues" evidence="1">
    <location>
        <begin position="517"/>
        <end position="543"/>
    </location>
</feature>
<feature type="compositionally biased region" description="Basic residues" evidence="1">
    <location>
        <begin position="40"/>
        <end position="49"/>
    </location>
</feature>
<feature type="compositionally biased region" description="Acidic residues" evidence="1">
    <location>
        <begin position="572"/>
        <end position="582"/>
    </location>
</feature>
<dbReference type="PANTHER" id="PTHR35732:SF1">
    <property type="entry name" value="OS10G0545100 PROTEIN"/>
    <property type="match status" value="1"/>
</dbReference>
<proteinExistence type="predicted"/>
<dbReference type="RefSeq" id="XP_003060167.1">
    <property type="nucleotide sequence ID" value="XM_003060121.1"/>
</dbReference>
<feature type="compositionally biased region" description="Acidic residues" evidence="1">
    <location>
        <begin position="544"/>
        <end position="555"/>
    </location>
</feature>
<evidence type="ECO:0000256" key="1">
    <source>
        <dbReference type="SAM" id="MobiDB-lite"/>
    </source>
</evidence>
<feature type="compositionally biased region" description="Low complexity" evidence="1">
    <location>
        <begin position="651"/>
        <end position="666"/>
    </location>
</feature>
<feature type="region of interest" description="Disordered" evidence="1">
    <location>
        <begin position="1"/>
        <end position="105"/>
    </location>
</feature>
<feature type="compositionally biased region" description="Low complexity" evidence="1">
    <location>
        <begin position="594"/>
        <end position="614"/>
    </location>
</feature>
<feature type="compositionally biased region" description="Pro residues" evidence="1">
    <location>
        <begin position="636"/>
        <end position="650"/>
    </location>
</feature>
<feature type="compositionally biased region" description="Low complexity" evidence="1">
    <location>
        <begin position="59"/>
        <end position="68"/>
    </location>
</feature>
<evidence type="ECO:0000313" key="2">
    <source>
        <dbReference type="EMBL" id="EEH56119.1"/>
    </source>
</evidence>
<name>C1MW73_MICPC</name>
<dbReference type="eggNOG" id="ENOG502SBMZ">
    <property type="taxonomic scope" value="Eukaryota"/>
</dbReference>
<sequence>MAASATASLALAPGHRAPRVLPRGRPSRRGGEVTTSSIRRQTRTRRMSRIRPAAAPKPSSSSSSSSSSSEKDSETAGDFFEFKRDDQGRIIGANGKPIDPPKDGWVADMEKQWAATGYDERFFDDDWETNLEKNPNATQEDIEAALKSAQPTYPFAVLEEEEWKESGVTWEEEGEENVFADSFEGPGWNRSHHSDDDDDDDGEETARLTYTPPEGIEVDEITAKVAAEVFDLDDTRKDLSRDDDDDPKLRASVAADLTPSEEAARLGFNDPYLDVDGEPEGPPAVMLAGFRAEELPRVRELLDELGGHDVPVIPVPQAHLARPLSDALSLPEPDWESPRVSERFNQGGEFGSQRAVIFSGLDRGEMACVVSAIERRGLPRLLTAVITSDNAEKTLGEALATAVKESREEKRRRKTFREQFPSERVASELRELQREARREGLSVEEIVAREIKRQDQAAADDAAATRARDERVRLNEAHLEKLKEEYVRKARARAAAEAVSGGATPEPDAAGWPTLEDTVRDVLEEDGMEIRLDEEAEDGVERFEWEDDDDDDEGGDAPSPAATRAREPPREDDFDPPDDFDEDGTREVDPVAWSARQSQSQSAADFSSNISAAPAPAPAPPGGIFERPPAAVAERAPPPPPPIDEPPSSRPNPMTASGVVGASVDAVDAEAAPENDVVEAQVMTKKMLRELAARRGVSYTELARQAEASGVELPDE</sequence>
<dbReference type="KEGG" id="mpp:MICPUCDRAFT_40678"/>
<dbReference type="GeneID" id="9685312"/>
<accession>C1MW73</accession>
<dbReference type="Proteomes" id="UP000001876">
    <property type="component" value="Unassembled WGS sequence"/>
</dbReference>